<dbReference type="PROSITE" id="PS51257">
    <property type="entry name" value="PROKAR_LIPOPROTEIN"/>
    <property type="match status" value="1"/>
</dbReference>
<evidence type="ECO:0000313" key="3">
    <source>
        <dbReference type="Proteomes" id="UP001596333"/>
    </source>
</evidence>
<dbReference type="RefSeq" id="WP_379767698.1">
    <property type="nucleotide sequence ID" value="NZ_JBHSXI010000010.1"/>
</dbReference>
<comment type="caution">
    <text evidence="2">The sequence shown here is derived from an EMBL/GenBank/DDBJ whole genome shotgun (WGS) entry which is preliminary data.</text>
</comment>
<organism evidence="2 3">
    <name type="scientific">Halorubrum trueperi</name>
    <dbReference type="NCBI Taxonomy" id="2004704"/>
    <lineage>
        <taxon>Archaea</taxon>
        <taxon>Methanobacteriati</taxon>
        <taxon>Methanobacteriota</taxon>
        <taxon>Stenosarchaea group</taxon>
        <taxon>Halobacteria</taxon>
        <taxon>Halobacteriales</taxon>
        <taxon>Haloferacaceae</taxon>
        <taxon>Halorubrum</taxon>
    </lineage>
</organism>
<evidence type="ECO:0000256" key="1">
    <source>
        <dbReference type="SAM" id="MobiDB-lite"/>
    </source>
</evidence>
<reference evidence="2 3" key="1">
    <citation type="journal article" date="2019" name="Int. J. Syst. Evol. Microbiol.">
        <title>The Global Catalogue of Microorganisms (GCM) 10K type strain sequencing project: providing services to taxonomists for standard genome sequencing and annotation.</title>
        <authorList>
            <consortium name="The Broad Institute Genomics Platform"/>
            <consortium name="The Broad Institute Genome Sequencing Center for Infectious Disease"/>
            <person name="Wu L."/>
            <person name="Ma J."/>
        </authorList>
    </citation>
    <scope>NUCLEOTIDE SEQUENCE [LARGE SCALE GENOMIC DNA]</scope>
    <source>
        <strain evidence="2 3">Y73</strain>
    </source>
</reference>
<gene>
    <name evidence="2" type="ORF">ACFQEY_09440</name>
</gene>
<feature type="region of interest" description="Disordered" evidence="1">
    <location>
        <begin position="248"/>
        <end position="272"/>
    </location>
</feature>
<name>A0ABD5UIA0_9EURY</name>
<evidence type="ECO:0000313" key="2">
    <source>
        <dbReference type="EMBL" id="MFC6889235.1"/>
    </source>
</evidence>
<evidence type="ECO:0008006" key="4">
    <source>
        <dbReference type="Google" id="ProtNLM"/>
    </source>
</evidence>
<proteinExistence type="predicted"/>
<keyword evidence="3" id="KW-1185">Reference proteome</keyword>
<dbReference type="AlphaFoldDB" id="A0ABD5UIA0"/>
<accession>A0ABD5UIA0</accession>
<dbReference type="Proteomes" id="UP001596333">
    <property type="component" value="Unassembled WGS sequence"/>
</dbReference>
<dbReference type="EMBL" id="JBHSXI010000010">
    <property type="protein sequence ID" value="MFC6889235.1"/>
    <property type="molecule type" value="Genomic_DNA"/>
</dbReference>
<protein>
    <recommendedName>
        <fullName evidence="4">Tat (Twin-arginine translocation) pathway signal sequence</fullName>
    </recommendedName>
</protein>
<sequence length="272" mass="29786">MDRRRFLAALGTVTAVGTAGCTDSGTDRPFADAEWREGDELALDTLAESHVETLVDAGGVTLFSTAETSHDGDEEPAPWLPTQEYESGYDLTNGRWYVRQELTQTEETDVSELYIAEGEALIRQVIGEETQYDRQSVDRSADRLTEAMRSEALTGIRVEGETANGAAEYEGLNRWNMASDGGSEVRGDRTARFTADAFDGDRTIPESIETASATLHVFESGVVPRLEQSWEGKHDGRTATVDVGIDYRDPGAEIPEPDWAADARNARDTANK</sequence>